<dbReference type="SUPFAM" id="SSF47203">
    <property type="entry name" value="Acyl-CoA dehydrogenase C-terminal domain-like"/>
    <property type="match status" value="1"/>
</dbReference>
<reference evidence="10" key="1">
    <citation type="submission" date="2023-07" db="EMBL/GenBank/DDBJ databases">
        <title>Conexibacter stalactiti sp. nov., isolated from stalactites in a lava cave and emended description of the genus Conexibacter.</title>
        <authorList>
            <person name="Lee S.D."/>
        </authorList>
    </citation>
    <scope>NUCLEOTIDE SEQUENCE [LARGE SCALE GENOMIC DNA]</scope>
    <source>
        <strain evidence="10">KCTC 39840</strain>
    </source>
</reference>
<keyword evidence="5 9" id="KW-0560">Oxidoreductase</keyword>
<comment type="similarity">
    <text evidence="2">Belongs to the acyl-CoA dehydrogenase family.</text>
</comment>
<organism evidence="9 10">
    <name type="scientific">Conexibacter stalactiti</name>
    <dbReference type="NCBI Taxonomy" id="1940611"/>
    <lineage>
        <taxon>Bacteria</taxon>
        <taxon>Bacillati</taxon>
        <taxon>Actinomycetota</taxon>
        <taxon>Thermoleophilia</taxon>
        <taxon>Solirubrobacterales</taxon>
        <taxon>Conexibacteraceae</taxon>
        <taxon>Conexibacter</taxon>
    </lineage>
</organism>
<evidence type="ECO:0000256" key="4">
    <source>
        <dbReference type="ARBA" id="ARBA00022827"/>
    </source>
</evidence>
<feature type="domain" description="Acyl-CoA dehydrogenase/oxidase C-terminal" evidence="7">
    <location>
        <begin position="231"/>
        <end position="367"/>
    </location>
</feature>
<evidence type="ECO:0000259" key="7">
    <source>
        <dbReference type="Pfam" id="PF00441"/>
    </source>
</evidence>
<feature type="domain" description="Acyl-CoA dehydrogenase/oxidase N-terminal" evidence="8">
    <location>
        <begin position="6"/>
        <end position="90"/>
    </location>
</feature>
<dbReference type="Proteomes" id="UP001284601">
    <property type="component" value="Unassembled WGS sequence"/>
</dbReference>
<dbReference type="Gene3D" id="1.20.140.10">
    <property type="entry name" value="Butyryl-CoA Dehydrogenase, subunit A, domain 3"/>
    <property type="match status" value="1"/>
</dbReference>
<dbReference type="SUPFAM" id="SSF56645">
    <property type="entry name" value="Acyl-CoA dehydrogenase NM domain-like"/>
    <property type="match status" value="1"/>
</dbReference>
<dbReference type="InterPro" id="IPR037069">
    <property type="entry name" value="AcylCoA_DH/ox_N_sf"/>
</dbReference>
<proteinExistence type="inferred from homology"/>
<protein>
    <submittedName>
        <fullName evidence="9">Acyl-CoA dehydrogenase family protein</fullName>
        <ecNumber evidence="9">1.-.-.-</ecNumber>
    </submittedName>
</protein>
<evidence type="ECO:0000259" key="8">
    <source>
        <dbReference type="Pfam" id="PF02771"/>
    </source>
</evidence>
<dbReference type="InterPro" id="IPR009100">
    <property type="entry name" value="AcylCoA_DH/oxidase_NM_dom_sf"/>
</dbReference>
<dbReference type="Gene3D" id="1.10.540.10">
    <property type="entry name" value="Acyl-CoA dehydrogenase/oxidase, N-terminal domain"/>
    <property type="match status" value="1"/>
</dbReference>
<accession>A0ABU4HNG7</accession>
<dbReference type="PANTHER" id="PTHR43884:SF20">
    <property type="entry name" value="ACYL-COA DEHYDROGENASE FADE28"/>
    <property type="match status" value="1"/>
</dbReference>
<keyword evidence="10" id="KW-1185">Reference proteome</keyword>
<dbReference type="InterPro" id="IPR009075">
    <property type="entry name" value="AcylCo_DH/oxidase_C"/>
</dbReference>
<evidence type="ECO:0000313" key="9">
    <source>
        <dbReference type="EMBL" id="MDW5594254.1"/>
    </source>
</evidence>
<dbReference type="EC" id="1.-.-.-" evidence="9"/>
<evidence type="ECO:0000256" key="6">
    <source>
        <dbReference type="SAM" id="MobiDB-lite"/>
    </source>
</evidence>
<evidence type="ECO:0000256" key="5">
    <source>
        <dbReference type="ARBA" id="ARBA00023002"/>
    </source>
</evidence>
<dbReference type="RefSeq" id="WP_318596525.1">
    <property type="nucleotide sequence ID" value="NZ_JAWSTH010000014.1"/>
</dbReference>
<dbReference type="InterPro" id="IPR036250">
    <property type="entry name" value="AcylCo_DH-like_C"/>
</dbReference>
<name>A0ABU4HNG7_9ACTN</name>
<keyword evidence="4" id="KW-0274">FAD</keyword>
<dbReference type="Pfam" id="PF00441">
    <property type="entry name" value="Acyl-CoA_dh_1"/>
    <property type="match status" value="1"/>
</dbReference>
<keyword evidence="3" id="KW-0285">Flavoprotein</keyword>
<comment type="cofactor">
    <cofactor evidence="1">
        <name>FAD</name>
        <dbReference type="ChEBI" id="CHEBI:57692"/>
    </cofactor>
</comment>
<feature type="region of interest" description="Disordered" evidence="6">
    <location>
        <begin position="122"/>
        <end position="143"/>
    </location>
</feature>
<sequence length="371" mass="37830">MAFELSEEQRELAGTVDRLLADTTGGPRGRQLLARPDGWRELWEALADLGVLAMGVPEEAGGLGLGPVELVAVAEAVGRHLAPAPIVATAGAFVPTVALVAGETAAGTAALRAVAEQQETGALAWPDPRTAGADAAAGGDAATPRVRDGRLTASLVVPDAALLDRLALVVADDDRGGAEAIVLLDRADLALEPAAAIDETHPLARVTVADADVAGRRFPAPPGALATAFATAAAELVGLADALLRMSVDYAGERQQFGAPIGSFQALKHRLADTLIAVERARSLTWHAAVLAAEQPLEPATAAAAHFAKAAASDAATIAARAAVQVHGGIGITREHDVSLLYLRARQASFQLGGADAHQLAAVAEELADAR</sequence>
<feature type="compositionally biased region" description="Low complexity" evidence="6">
    <location>
        <begin position="126"/>
        <end position="143"/>
    </location>
</feature>
<comment type="caution">
    <text evidence="9">The sequence shown here is derived from an EMBL/GenBank/DDBJ whole genome shotgun (WGS) entry which is preliminary data.</text>
</comment>
<evidence type="ECO:0000313" key="10">
    <source>
        <dbReference type="Proteomes" id="UP001284601"/>
    </source>
</evidence>
<evidence type="ECO:0000256" key="2">
    <source>
        <dbReference type="ARBA" id="ARBA00009347"/>
    </source>
</evidence>
<dbReference type="GO" id="GO:0016491">
    <property type="term" value="F:oxidoreductase activity"/>
    <property type="evidence" value="ECO:0007669"/>
    <property type="project" value="UniProtKB-KW"/>
</dbReference>
<dbReference type="PANTHER" id="PTHR43884">
    <property type="entry name" value="ACYL-COA DEHYDROGENASE"/>
    <property type="match status" value="1"/>
</dbReference>
<dbReference type="Pfam" id="PF02771">
    <property type="entry name" value="Acyl-CoA_dh_N"/>
    <property type="match status" value="1"/>
</dbReference>
<gene>
    <name evidence="9" type="ORF">R7226_07900</name>
</gene>
<dbReference type="EMBL" id="JAWSTH010000014">
    <property type="protein sequence ID" value="MDW5594254.1"/>
    <property type="molecule type" value="Genomic_DNA"/>
</dbReference>
<evidence type="ECO:0000256" key="3">
    <source>
        <dbReference type="ARBA" id="ARBA00022630"/>
    </source>
</evidence>
<dbReference type="InterPro" id="IPR013786">
    <property type="entry name" value="AcylCoA_DH/ox_N"/>
</dbReference>
<evidence type="ECO:0000256" key="1">
    <source>
        <dbReference type="ARBA" id="ARBA00001974"/>
    </source>
</evidence>